<keyword evidence="11" id="KW-1185">Reference proteome</keyword>
<comment type="caution">
    <text evidence="10">The sequence shown here is derived from an EMBL/GenBank/DDBJ whole genome shotgun (WGS) entry which is preliminary data.</text>
</comment>
<comment type="catalytic activity">
    <reaction evidence="6 8">
        <text>dCMP + ATP = dCDP + ADP</text>
        <dbReference type="Rhea" id="RHEA:25094"/>
        <dbReference type="ChEBI" id="CHEBI:30616"/>
        <dbReference type="ChEBI" id="CHEBI:57566"/>
        <dbReference type="ChEBI" id="CHEBI:58593"/>
        <dbReference type="ChEBI" id="CHEBI:456216"/>
        <dbReference type="EC" id="2.7.4.25"/>
    </reaction>
</comment>
<keyword evidence="3 8" id="KW-0547">Nucleotide-binding</keyword>
<sequence>MDSGQLRGVVALDGPSGTGKSTVARQLAVGYTARYLDTGAMYRAATLAVLRAEAPLDDPAAVTEVVTAADLRVGTDPSHPTVALDGEDVSAEIRGPEVTGAVSAVSAVPTVRTRLVGHQRSLIREALSTVGGVVVEGRDIGTEVVPDAGLKVFLTASVEVRARRRSVQDSAAGRRATLTATQADVERRDTLDSTRAVAPLRAAPDAVEVDTSDLDVSGVLSRLRELVEQRELLADTATGGTR</sequence>
<dbReference type="CDD" id="cd02020">
    <property type="entry name" value="CMPK"/>
    <property type="match status" value="1"/>
</dbReference>
<dbReference type="SUPFAM" id="SSF52540">
    <property type="entry name" value="P-loop containing nucleoside triphosphate hydrolases"/>
    <property type="match status" value="1"/>
</dbReference>
<dbReference type="Proteomes" id="UP000791080">
    <property type="component" value="Unassembled WGS sequence"/>
</dbReference>
<evidence type="ECO:0000256" key="8">
    <source>
        <dbReference type="HAMAP-Rule" id="MF_00238"/>
    </source>
</evidence>
<keyword evidence="8" id="KW-0963">Cytoplasm</keyword>
<keyword evidence="2 8" id="KW-0808">Transferase</keyword>
<evidence type="ECO:0000256" key="1">
    <source>
        <dbReference type="ARBA" id="ARBA00009427"/>
    </source>
</evidence>
<proteinExistence type="inferred from homology"/>
<evidence type="ECO:0000256" key="6">
    <source>
        <dbReference type="ARBA" id="ARBA00047615"/>
    </source>
</evidence>
<dbReference type="Gene3D" id="3.40.50.300">
    <property type="entry name" value="P-loop containing nucleotide triphosphate hydrolases"/>
    <property type="match status" value="1"/>
</dbReference>
<feature type="domain" description="Cytidylate kinase" evidence="9">
    <location>
        <begin position="10"/>
        <end position="228"/>
    </location>
</feature>
<dbReference type="InterPro" id="IPR011994">
    <property type="entry name" value="Cytidylate_kinase_dom"/>
</dbReference>
<dbReference type="EC" id="2.7.4.25" evidence="8"/>
<evidence type="ECO:0000256" key="2">
    <source>
        <dbReference type="ARBA" id="ARBA00022679"/>
    </source>
</evidence>
<dbReference type="InterPro" id="IPR027417">
    <property type="entry name" value="P-loop_NTPase"/>
</dbReference>
<evidence type="ECO:0000313" key="10">
    <source>
        <dbReference type="EMBL" id="MCP2334551.1"/>
    </source>
</evidence>
<feature type="binding site" evidence="8">
    <location>
        <begin position="14"/>
        <end position="22"/>
    </location>
    <ligand>
        <name>ATP</name>
        <dbReference type="ChEBI" id="CHEBI:30616"/>
    </ligand>
</feature>
<gene>
    <name evidence="8" type="primary">cmk</name>
    <name evidence="10" type="ORF">G443_004821</name>
</gene>
<dbReference type="PANTHER" id="PTHR21299:SF2">
    <property type="entry name" value="CYTIDYLATE KINASE"/>
    <property type="match status" value="1"/>
</dbReference>
<name>A0ABT1JPV9_ACTCY</name>
<comment type="similarity">
    <text evidence="1 8">Belongs to the cytidylate kinase family. Type 1 subfamily.</text>
</comment>
<dbReference type="EMBL" id="AUBJ02000001">
    <property type="protein sequence ID" value="MCP2334551.1"/>
    <property type="molecule type" value="Genomic_DNA"/>
</dbReference>
<dbReference type="GO" id="GO:0016301">
    <property type="term" value="F:kinase activity"/>
    <property type="evidence" value="ECO:0007669"/>
    <property type="project" value="UniProtKB-KW"/>
</dbReference>
<evidence type="ECO:0000256" key="5">
    <source>
        <dbReference type="ARBA" id="ARBA00022840"/>
    </source>
</evidence>
<evidence type="ECO:0000256" key="3">
    <source>
        <dbReference type="ARBA" id="ARBA00022741"/>
    </source>
</evidence>
<evidence type="ECO:0000259" key="9">
    <source>
        <dbReference type="Pfam" id="PF02224"/>
    </source>
</evidence>
<keyword evidence="4 8" id="KW-0418">Kinase</keyword>
<comment type="subcellular location">
    <subcellularLocation>
        <location evidence="8">Cytoplasm</location>
    </subcellularLocation>
</comment>
<dbReference type="NCBIfam" id="TIGR00017">
    <property type="entry name" value="cmk"/>
    <property type="match status" value="1"/>
</dbReference>
<dbReference type="PANTHER" id="PTHR21299">
    <property type="entry name" value="CYTIDYLATE KINASE/PANTOATE-BETA-ALANINE LIGASE"/>
    <property type="match status" value="1"/>
</dbReference>
<dbReference type="InterPro" id="IPR003136">
    <property type="entry name" value="Cytidylate_kin"/>
</dbReference>
<evidence type="ECO:0000313" key="11">
    <source>
        <dbReference type="Proteomes" id="UP000791080"/>
    </source>
</evidence>
<protein>
    <recommendedName>
        <fullName evidence="8">Cytidylate kinase</fullName>
        <shortName evidence="8">CK</shortName>
        <ecNumber evidence="8">2.7.4.25</ecNumber>
    </recommendedName>
    <alternativeName>
        <fullName evidence="8">Cytidine monophosphate kinase</fullName>
        <shortName evidence="8">CMP kinase</shortName>
    </alternativeName>
</protein>
<evidence type="ECO:0000256" key="4">
    <source>
        <dbReference type="ARBA" id="ARBA00022777"/>
    </source>
</evidence>
<accession>A0ABT1JPV9</accession>
<evidence type="ECO:0000256" key="7">
    <source>
        <dbReference type="ARBA" id="ARBA00048478"/>
    </source>
</evidence>
<dbReference type="HAMAP" id="MF_00238">
    <property type="entry name" value="Cytidyl_kinase_type1"/>
    <property type="match status" value="1"/>
</dbReference>
<reference evidence="10 11" key="1">
    <citation type="submission" date="2013-07" db="EMBL/GenBank/DDBJ databases">
        <authorList>
            <consortium name="DOE Joint Genome Institute"/>
            <person name="Reeve W."/>
            <person name="Huntemann M."/>
            <person name="Han J."/>
            <person name="Chen A."/>
            <person name="Kyrpides N."/>
            <person name="Mavromatis K."/>
            <person name="Markowitz V."/>
            <person name="Palaniappan K."/>
            <person name="Ivanova N."/>
            <person name="Schaumberg A."/>
            <person name="Pati A."/>
            <person name="Liolios K."/>
            <person name="Nordberg H.P."/>
            <person name="Cantor M.N."/>
            <person name="Hua S.X."/>
            <person name="Woyke T."/>
        </authorList>
    </citation>
    <scope>NUCLEOTIDE SEQUENCE [LARGE SCALE GENOMIC DNA]</scope>
    <source>
        <strain evidence="10 11">DSM 43889</strain>
    </source>
</reference>
<reference evidence="10 11" key="2">
    <citation type="submission" date="2022-06" db="EMBL/GenBank/DDBJ databases">
        <title>Genomic Encyclopedia of Type Strains, Phase I: the one thousand microbial genomes (KMG-I) project.</title>
        <authorList>
            <person name="Kyrpides N."/>
        </authorList>
    </citation>
    <scope>NUCLEOTIDE SEQUENCE [LARGE SCALE GENOMIC DNA]</scope>
    <source>
        <strain evidence="10 11">DSM 43889</strain>
    </source>
</reference>
<organism evidence="10 11">
    <name type="scientific">Actinoalloteichus caeruleus DSM 43889</name>
    <dbReference type="NCBI Taxonomy" id="1120930"/>
    <lineage>
        <taxon>Bacteria</taxon>
        <taxon>Bacillati</taxon>
        <taxon>Actinomycetota</taxon>
        <taxon>Actinomycetes</taxon>
        <taxon>Pseudonocardiales</taxon>
        <taxon>Pseudonocardiaceae</taxon>
        <taxon>Actinoalloteichus</taxon>
        <taxon>Actinoalloteichus cyanogriseus</taxon>
    </lineage>
</organism>
<dbReference type="RefSeq" id="WP_026420068.1">
    <property type="nucleotide sequence ID" value="NZ_AUBJ02000001.1"/>
</dbReference>
<dbReference type="Pfam" id="PF02224">
    <property type="entry name" value="Cytidylate_kin"/>
    <property type="match status" value="1"/>
</dbReference>
<keyword evidence="5 8" id="KW-0067">ATP-binding</keyword>
<comment type="catalytic activity">
    <reaction evidence="7 8">
        <text>CMP + ATP = CDP + ADP</text>
        <dbReference type="Rhea" id="RHEA:11600"/>
        <dbReference type="ChEBI" id="CHEBI:30616"/>
        <dbReference type="ChEBI" id="CHEBI:58069"/>
        <dbReference type="ChEBI" id="CHEBI:60377"/>
        <dbReference type="ChEBI" id="CHEBI:456216"/>
        <dbReference type="EC" id="2.7.4.25"/>
    </reaction>
</comment>